<feature type="transmembrane region" description="Helical" evidence="7">
    <location>
        <begin position="178"/>
        <end position="196"/>
    </location>
</feature>
<keyword evidence="2" id="KW-1003">Cell membrane</keyword>
<dbReference type="CDD" id="cd01610">
    <property type="entry name" value="PAP2_like"/>
    <property type="match status" value="1"/>
</dbReference>
<comment type="caution">
    <text evidence="9">The sequence shown here is derived from an EMBL/GenBank/DDBJ whole genome shotgun (WGS) entry which is preliminary data.</text>
</comment>
<feature type="domain" description="Phosphatidic acid phosphatase type 2/haloperoxidase" evidence="8">
    <location>
        <begin position="72"/>
        <end position="193"/>
    </location>
</feature>
<sequence>MKQILKNNSLYFTLYLFIWLTILIWVLSYDKLTQMSIINSHYSNWADSFFIGATQMGEGWFFGAIIVVFLFIRFYQALTLTVSLALGSLLSVCLKFSFDTPRPHLFFAGKNIDWHFVDGLTIHIHNSFPSGHTITAFSIATLLVIFLPNKYLSVLFLFLACLAGYSRCYLFQHFPEDVLGGSFVGIFSSLLAFILIDKVMRLYPKKWYKKKLL</sequence>
<dbReference type="EMBL" id="JAYFUM010000027">
    <property type="protein sequence ID" value="MEA5141404.1"/>
    <property type="molecule type" value="Genomic_DNA"/>
</dbReference>
<keyword evidence="3 7" id="KW-0812">Transmembrane</keyword>
<dbReference type="SMART" id="SM00014">
    <property type="entry name" value="acidPPc"/>
    <property type="match status" value="1"/>
</dbReference>
<organism evidence="9 10">
    <name type="scientific">Arcicella rigui</name>
    <dbReference type="NCBI Taxonomy" id="797020"/>
    <lineage>
        <taxon>Bacteria</taxon>
        <taxon>Pseudomonadati</taxon>
        <taxon>Bacteroidota</taxon>
        <taxon>Cytophagia</taxon>
        <taxon>Cytophagales</taxon>
        <taxon>Flectobacillaceae</taxon>
        <taxon>Arcicella</taxon>
    </lineage>
</organism>
<dbReference type="PANTHER" id="PTHR14969:SF62">
    <property type="entry name" value="DECAPRENYLPHOSPHORYL-5-PHOSPHORIBOSE PHOSPHATASE RV3807C-RELATED"/>
    <property type="match status" value="1"/>
</dbReference>
<protein>
    <submittedName>
        <fullName evidence="9">Phosphatase PAP2 family protein</fullName>
    </submittedName>
</protein>
<feature type="transmembrane region" description="Helical" evidence="7">
    <location>
        <begin position="78"/>
        <end position="98"/>
    </location>
</feature>
<dbReference type="InterPro" id="IPR000326">
    <property type="entry name" value="PAP2/HPO"/>
</dbReference>
<feature type="transmembrane region" description="Helical" evidence="7">
    <location>
        <begin position="154"/>
        <end position="172"/>
    </location>
</feature>
<gene>
    <name evidence="9" type="ORF">VB248_19775</name>
</gene>
<evidence type="ECO:0000313" key="10">
    <source>
        <dbReference type="Proteomes" id="UP001302949"/>
    </source>
</evidence>
<dbReference type="PANTHER" id="PTHR14969">
    <property type="entry name" value="SPHINGOSINE-1-PHOSPHATE PHOSPHOHYDROLASE"/>
    <property type="match status" value="1"/>
</dbReference>
<reference evidence="9 10" key="1">
    <citation type="submission" date="2023-12" db="EMBL/GenBank/DDBJ databases">
        <title>Novel species of the genus Arcicella isolated from rivers.</title>
        <authorList>
            <person name="Lu H."/>
        </authorList>
    </citation>
    <scope>NUCLEOTIDE SEQUENCE [LARGE SCALE GENOMIC DNA]</scope>
    <source>
        <strain evidence="9 10">KCTC 23307</strain>
    </source>
</reference>
<keyword evidence="10" id="KW-1185">Reference proteome</keyword>
<accession>A0ABU5QEV6</accession>
<evidence type="ECO:0000256" key="6">
    <source>
        <dbReference type="ARBA" id="ARBA00023136"/>
    </source>
</evidence>
<evidence type="ECO:0000256" key="3">
    <source>
        <dbReference type="ARBA" id="ARBA00022692"/>
    </source>
</evidence>
<evidence type="ECO:0000256" key="5">
    <source>
        <dbReference type="ARBA" id="ARBA00022989"/>
    </source>
</evidence>
<proteinExistence type="predicted"/>
<evidence type="ECO:0000256" key="4">
    <source>
        <dbReference type="ARBA" id="ARBA00022801"/>
    </source>
</evidence>
<dbReference type="Proteomes" id="UP001302949">
    <property type="component" value="Unassembled WGS sequence"/>
</dbReference>
<dbReference type="Gene3D" id="1.20.144.10">
    <property type="entry name" value="Phosphatidic acid phosphatase type 2/haloperoxidase"/>
    <property type="match status" value="1"/>
</dbReference>
<dbReference type="SUPFAM" id="SSF48317">
    <property type="entry name" value="Acid phosphatase/Vanadium-dependent haloperoxidase"/>
    <property type="match status" value="1"/>
</dbReference>
<evidence type="ECO:0000313" key="9">
    <source>
        <dbReference type="EMBL" id="MEA5141404.1"/>
    </source>
</evidence>
<keyword evidence="5 7" id="KW-1133">Transmembrane helix</keyword>
<evidence type="ECO:0000256" key="2">
    <source>
        <dbReference type="ARBA" id="ARBA00022475"/>
    </source>
</evidence>
<feature type="transmembrane region" description="Helical" evidence="7">
    <location>
        <begin position="12"/>
        <end position="29"/>
    </location>
</feature>
<evidence type="ECO:0000256" key="7">
    <source>
        <dbReference type="SAM" id="Phobius"/>
    </source>
</evidence>
<evidence type="ECO:0000259" key="8">
    <source>
        <dbReference type="SMART" id="SM00014"/>
    </source>
</evidence>
<dbReference type="InterPro" id="IPR036938">
    <property type="entry name" value="PAP2/HPO_sf"/>
</dbReference>
<keyword evidence="6 7" id="KW-0472">Membrane</keyword>
<evidence type="ECO:0000256" key="1">
    <source>
        <dbReference type="ARBA" id="ARBA00004651"/>
    </source>
</evidence>
<name>A0ABU5QEV6_9BACT</name>
<keyword evidence="4" id="KW-0378">Hydrolase</keyword>
<feature type="transmembrane region" description="Helical" evidence="7">
    <location>
        <begin position="49"/>
        <end position="71"/>
    </location>
</feature>
<dbReference type="RefSeq" id="WP_323298561.1">
    <property type="nucleotide sequence ID" value="NZ_JAYFUM010000027.1"/>
</dbReference>
<comment type="subcellular location">
    <subcellularLocation>
        <location evidence="1">Cell membrane</location>
        <topology evidence="1">Multi-pass membrane protein</topology>
    </subcellularLocation>
</comment>
<dbReference type="Pfam" id="PF01569">
    <property type="entry name" value="PAP2"/>
    <property type="match status" value="1"/>
</dbReference>
<feature type="transmembrane region" description="Helical" evidence="7">
    <location>
        <begin position="128"/>
        <end position="147"/>
    </location>
</feature>